<keyword evidence="2" id="KW-0489">Methyltransferase</keyword>
<reference evidence="3" key="1">
    <citation type="submission" date="2016-10" db="EMBL/GenBank/DDBJ databases">
        <title>Comparative genomics uncovers the prolific and rare metabolic potential of the cyanobacterial genus Moorea.</title>
        <authorList>
            <person name="Leao T."/>
            <person name="Castelao G."/>
            <person name="Korobeynikov A."/>
            <person name="Monroe E.A."/>
            <person name="Podell S."/>
            <person name="Glukhov E."/>
            <person name="Allen E."/>
            <person name="Gerwick W.H."/>
            <person name="Gerwick L."/>
        </authorList>
    </citation>
    <scope>NUCLEOTIDE SEQUENCE [LARGE SCALE GENOMIC DNA]</scope>
    <source>
        <strain evidence="3">PAL-8-15-08-1</strain>
    </source>
</reference>
<evidence type="ECO:0000313" key="2">
    <source>
        <dbReference type="EMBL" id="AOX02599.1"/>
    </source>
</evidence>
<dbReference type="InterPro" id="IPR006342">
    <property type="entry name" value="FkbM_mtfrase"/>
</dbReference>
<dbReference type="KEGG" id="mpro:BJP34_26965"/>
<dbReference type="InterPro" id="IPR029063">
    <property type="entry name" value="SAM-dependent_MTases_sf"/>
</dbReference>
<evidence type="ECO:0000259" key="1">
    <source>
        <dbReference type="Pfam" id="PF05050"/>
    </source>
</evidence>
<dbReference type="NCBIfam" id="TIGR01444">
    <property type="entry name" value="fkbM_fam"/>
    <property type="match status" value="1"/>
</dbReference>
<organism evidence="2 3">
    <name type="scientific">Moorena producens PAL-8-15-08-1</name>
    <dbReference type="NCBI Taxonomy" id="1458985"/>
    <lineage>
        <taxon>Bacteria</taxon>
        <taxon>Bacillati</taxon>
        <taxon>Cyanobacteriota</taxon>
        <taxon>Cyanophyceae</taxon>
        <taxon>Coleofasciculales</taxon>
        <taxon>Coleofasciculaceae</taxon>
        <taxon>Moorena</taxon>
    </lineage>
</organism>
<dbReference type="AlphaFoldDB" id="A0A1D8TY63"/>
<name>A0A1D8TY63_9CYAN</name>
<dbReference type="GO" id="GO:0008168">
    <property type="term" value="F:methyltransferase activity"/>
    <property type="evidence" value="ECO:0007669"/>
    <property type="project" value="UniProtKB-KW"/>
</dbReference>
<proteinExistence type="predicted"/>
<sequence length="349" mass="39105">MDSQEEHLPSHESINELDKMEIYLQVFHHFLPQAMDFPNLAVPYTLFLRSLREKLHPVGVRDIQAVNLPSGLTFHVDVGDRLGCDFYYGHYQEYFDAQLFLGLLDANSIVLDVGANFGYYAVSSATKLTPTGCVHAFEPNPDAYQLLQQNVEVNHLQQLVSCHDLCIGGEDGETDFYITQESAFSGMDDTKRSALREKITIPVRSLDSILPELGLSQIDAIKIDVEGYEFAVLNGAMATIQRSPNLVIMMEVSAKNLNEHRREALMSSLVNLYNQNLRGWIVESNPRVLKSIPNPEAALTLGSATSANLFLMVSGSEREHQLSKVYHNLETQEDSDKLKEPDIAFGSRL</sequence>
<dbReference type="RefSeq" id="WP_070395001.1">
    <property type="nucleotide sequence ID" value="NZ_CP017599.1"/>
</dbReference>
<dbReference type="EMBL" id="CP017599">
    <property type="protein sequence ID" value="AOX02599.1"/>
    <property type="molecule type" value="Genomic_DNA"/>
</dbReference>
<dbReference type="InterPro" id="IPR052514">
    <property type="entry name" value="SAM-dependent_MTase"/>
</dbReference>
<dbReference type="OrthoDB" id="421171at2"/>
<dbReference type="Proteomes" id="UP000177870">
    <property type="component" value="Chromosome"/>
</dbReference>
<dbReference type="PANTHER" id="PTHR34203">
    <property type="entry name" value="METHYLTRANSFERASE, FKBM FAMILY PROTEIN"/>
    <property type="match status" value="1"/>
</dbReference>
<evidence type="ECO:0000313" key="3">
    <source>
        <dbReference type="Proteomes" id="UP000177870"/>
    </source>
</evidence>
<feature type="domain" description="Methyltransferase FkbM" evidence="1">
    <location>
        <begin position="112"/>
        <end position="255"/>
    </location>
</feature>
<dbReference type="STRING" id="1458985.BJP34_26965"/>
<protein>
    <submittedName>
        <fullName evidence="2">Methyltransferase</fullName>
    </submittedName>
</protein>
<accession>A0A1D8TY63</accession>
<dbReference type="Gene3D" id="3.40.50.150">
    <property type="entry name" value="Vaccinia Virus protein VP39"/>
    <property type="match status" value="1"/>
</dbReference>
<dbReference type="PANTHER" id="PTHR34203:SF15">
    <property type="entry name" value="SLL1173 PROTEIN"/>
    <property type="match status" value="1"/>
</dbReference>
<dbReference type="GO" id="GO:0032259">
    <property type="term" value="P:methylation"/>
    <property type="evidence" value="ECO:0007669"/>
    <property type="project" value="UniProtKB-KW"/>
</dbReference>
<dbReference type="Pfam" id="PF05050">
    <property type="entry name" value="Methyltransf_21"/>
    <property type="match status" value="1"/>
</dbReference>
<keyword evidence="2" id="KW-0808">Transferase</keyword>
<dbReference type="SUPFAM" id="SSF53335">
    <property type="entry name" value="S-adenosyl-L-methionine-dependent methyltransferases"/>
    <property type="match status" value="1"/>
</dbReference>
<gene>
    <name evidence="2" type="ORF">BJP34_26965</name>
</gene>